<dbReference type="Proteomes" id="UP000604273">
    <property type="component" value="Unassembled WGS sequence"/>
</dbReference>
<feature type="region of interest" description="Disordered" evidence="1">
    <location>
        <begin position="1"/>
        <end position="31"/>
    </location>
</feature>
<reference evidence="2" key="1">
    <citation type="journal article" date="2020" name="BMC Genomics">
        <title>Correction to: Identification and distribution of gene clusters required for synthesis of sphingolipid metabolism inhibitors in diverse species of the filamentous fungus Fusarium.</title>
        <authorList>
            <person name="Kim H.S."/>
            <person name="Lohmar J.M."/>
            <person name="Busman M."/>
            <person name="Brown D.W."/>
            <person name="Naumann T.A."/>
            <person name="Divon H.H."/>
            <person name="Lysoe E."/>
            <person name="Uhlig S."/>
            <person name="Proctor R.H."/>
        </authorList>
    </citation>
    <scope>NUCLEOTIDE SEQUENCE</scope>
    <source>
        <strain evidence="2">NRRL 45417</strain>
    </source>
</reference>
<dbReference type="AlphaFoldDB" id="A0A8H4T5C5"/>
<name>A0A8H4T5C5_9HYPO</name>
<evidence type="ECO:0000313" key="3">
    <source>
        <dbReference type="Proteomes" id="UP000604273"/>
    </source>
</evidence>
<dbReference type="OrthoDB" id="5088056at2759"/>
<keyword evidence="3" id="KW-1185">Reference proteome</keyword>
<evidence type="ECO:0000313" key="2">
    <source>
        <dbReference type="EMBL" id="KAF4951533.1"/>
    </source>
</evidence>
<proteinExistence type="predicted"/>
<reference evidence="2" key="2">
    <citation type="submission" date="2020-05" db="EMBL/GenBank/DDBJ databases">
        <authorList>
            <person name="Kim H.-S."/>
            <person name="Proctor R.H."/>
            <person name="Brown D.W."/>
        </authorList>
    </citation>
    <scope>NUCLEOTIDE SEQUENCE</scope>
    <source>
        <strain evidence="2">NRRL 45417</strain>
    </source>
</reference>
<sequence>MNQRLYGQPPSSNSGPEGLSGIRSSGPPAPSVIVFEARNEDTARAEQLPAHFTSLVNDLSQEDGQLKRRRLRGLDNPRNVCDQLSKLEKIDLIQWPSQRIALVSWQELVIIAATIVDKHLGYQEMASSTVIQLHGREVSQHTITKDERAVREIIRLIDHLYLEWEGPNMDPDLALELLMLLGKNSLASPYFASSYRVVDTPLYVLRAQSARKYSTFRKLLQEHTPPPKIRSSFKLYIPFLVLLLRPKYKLLDIQKALGTSILGETDWDTFWNTSREPPAKYDPIRDAWTKSEPFPPTYLEPLSTDLEPLPSADLELTEFINYPGNYPTKVNIPISGFKAFKTSLNL</sequence>
<comment type="caution">
    <text evidence="2">The sequence shown here is derived from an EMBL/GenBank/DDBJ whole genome shotgun (WGS) entry which is preliminary data.</text>
</comment>
<evidence type="ECO:0000256" key="1">
    <source>
        <dbReference type="SAM" id="MobiDB-lite"/>
    </source>
</evidence>
<accession>A0A8H4T5C5</accession>
<organism evidence="2 3">
    <name type="scientific">Fusarium gaditjirri</name>
    <dbReference type="NCBI Taxonomy" id="282569"/>
    <lineage>
        <taxon>Eukaryota</taxon>
        <taxon>Fungi</taxon>
        <taxon>Dikarya</taxon>
        <taxon>Ascomycota</taxon>
        <taxon>Pezizomycotina</taxon>
        <taxon>Sordariomycetes</taxon>
        <taxon>Hypocreomycetidae</taxon>
        <taxon>Hypocreales</taxon>
        <taxon>Nectriaceae</taxon>
        <taxon>Fusarium</taxon>
        <taxon>Fusarium nisikadoi species complex</taxon>
    </lineage>
</organism>
<gene>
    <name evidence="2" type="ORF">FGADI_7417</name>
</gene>
<protein>
    <submittedName>
        <fullName evidence="2">Uncharacterized protein</fullName>
    </submittedName>
</protein>
<dbReference type="EMBL" id="JABFAI010000175">
    <property type="protein sequence ID" value="KAF4951533.1"/>
    <property type="molecule type" value="Genomic_DNA"/>
</dbReference>
<feature type="compositionally biased region" description="Polar residues" evidence="1">
    <location>
        <begin position="1"/>
        <end position="15"/>
    </location>
</feature>